<dbReference type="PANTHER" id="PTHR43179">
    <property type="entry name" value="RHAMNOSYLTRANSFERASE WBBL"/>
    <property type="match status" value="1"/>
</dbReference>
<dbReference type="Proteomes" id="UP000183758">
    <property type="component" value="Unassembled WGS sequence"/>
</dbReference>
<sequence>MVDLSVIVVSFNTKALTKQCLESLLKNLRNYSSNIIYELIVVDNGSVDGSVDLIEKLKIKDIHNNLKIKFIKNKHNIGFGKANNQALTVVSGKYVLFLNSDVICQNVNFPELLRYLDQNQKVGALTVDVRLGNGHMDPACHRGFPNIWNSFCYFLKLEKLGGIFGGYHMIGKDLKKIHKIGSGSGAFFLTRKDLMDKLNGFDELFFMYGEDLDLSFRIKQVGYDFIFYPKYQVLHLKHQSGFRKPAFFEAMLIFYKKNYAKNNSPIINWFVYLIIDLKKKLS</sequence>
<evidence type="ECO:0000313" key="3">
    <source>
        <dbReference type="EMBL" id="OIP82524.1"/>
    </source>
</evidence>
<dbReference type="PANTHER" id="PTHR43179:SF7">
    <property type="entry name" value="RHAMNOSYLTRANSFERASE WBBL"/>
    <property type="match status" value="1"/>
</dbReference>
<evidence type="ECO:0000313" key="4">
    <source>
        <dbReference type="Proteomes" id="UP000183758"/>
    </source>
</evidence>
<feature type="domain" description="Glycosyltransferase 2-like" evidence="2">
    <location>
        <begin position="177"/>
        <end position="242"/>
    </location>
</feature>
<reference evidence="3 4" key="1">
    <citation type="journal article" date="2016" name="Environ. Microbiol.">
        <title>Genomic resolution of a cold subsurface aquifer community provides metabolic insights for novel microbes adapted to high CO concentrations.</title>
        <authorList>
            <person name="Probst A.J."/>
            <person name="Castelle C.J."/>
            <person name="Singh A."/>
            <person name="Brown C.T."/>
            <person name="Anantharaman K."/>
            <person name="Sharon I."/>
            <person name="Hug L.A."/>
            <person name="Burstein D."/>
            <person name="Emerson J.B."/>
            <person name="Thomas B.C."/>
            <person name="Banfield J.F."/>
        </authorList>
    </citation>
    <scope>NUCLEOTIDE SEQUENCE [LARGE SCALE GENOMIC DNA]</scope>
    <source>
        <strain evidence="3">CG2_30_33_16</strain>
    </source>
</reference>
<dbReference type="InterPro" id="IPR001173">
    <property type="entry name" value="Glyco_trans_2-like"/>
</dbReference>
<dbReference type="CDD" id="cd04186">
    <property type="entry name" value="GT_2_like_c"/>
    <property type="match status" value="1"/>
</dbReference>
<proteinExistence type="predicted"/>
<organism evidence="3 4">
    <name type="scientific">Candidatus Roizmanbacteria bacterium CG2_30_33_16</name>
    <dbReference type="NCBI Taxonomy" id="1805340"/>
    <lineage>
        <taxon>Bacteria</taxon>
        <taxon>Candidatus Roizmaniibacteriota</taxon>
    </lineage>
</organism>
<protein>
    <recommendedName>
        <fullName evidence="1 2">Glycosyltransferase 2-like domain-containing protein</fullName>
    </recommendedName>
</protein>
<accession>A0A1J5HD83</accession>
<dbReference type="Pfam" id="PF13632">
    <property type="entry name" value="Glyco_trans_2_3"/>
    <property type="match status" value="1"/>
</dbReference>
<comment type="caution">
    <text evidence="3">The sequence shown here is derived from an EMBL/GenBank/DDBJ whole genome shotgun (WGS) entry which is preliminary data.</text>
</comment>
<dbReference type="Pfam" id="PF00535">
    <property type="entry name" value="Glycos_transf_2"/>
    <property type="match status" value="1"/>
</dbReference>
<evidence type="ECO:0000259" key="1">
    <source>
        <dbReference type="Pfam" id="PF00535"/>
    </source>
</evidence>
<dbReference type="InterPro" id="IPR029044">
    <property type="entry name" value="Nucleotide-diphossugar_trans"/>
</dbReference>
<dbReference type="AlphaFoldDB" id="A0A1J5HD83"/>
<dbReference type="EMBL" id="MNZM01000111">
    <property type="protein sequence ID" value="OIP82524.1"/>
    <property type="molecule type" value="Genomic_DNA"/>
</dbReference>
<dbReference type="Gene3D" id="3.90.550.10">
    <property type="entry name" value="Spore Coat Polysaccharide Biosynthesis Protein SpsA, Chain A"/>
    <property type="match status" value="1"/>
</dbReference>
<name>A0A1J5HD83_9BACT</name>
<dbReference type="SUPFAM" id="SSF53448">
    <property type="entry name" value="Nucleotide-diphospho-sugar transferases"/>
    <property type="match status" value="1"/>
</dbReference>
<gene>
    <name evidence="3" type="ORF">AUK04_04500</name>
</gene>
<evidence type="ECO:0000259" key="2">
    <source>
        <dbReference type="Pfam" id="PF13632"/>
    </source>
</evidence>
<feature type="domain" description="Glycosyltransferase 2-like" evidence="1">
    <location>
        <begin position="5"/>
        <end position="173"/>
    </location>
</feature>